<reference evidence="1" key="1">
    <citation type="submission" date="2018-07" db="EMBL/GenBank/DDBJ databases">
        <authorList>
            <person name="Ashton P.M."/>
            <person name="Dallman T."/>
            <person name="Nair S."/>
            <person name="De Pinna E."/>
            <person name="Peters T."/>
            <person name="Grant K."/>
        </authorList>
    </citation>
    <scope>NUCLEOTIDE SEQUENCE</scope>
    <source>
        <strain evidence="1">391740</strain>
    </source>
</reference>
<name>A0A5W8UZF6_SALET</name>
<organism evidence="1">
    <name type="scientific">Salmonella enterica subsp. enterica serovar Bareilly</name>
    <dbReference type="NCBI Taxonomy" id="58096"/>
    <lineage>
        <taxon>Bacteria</taxon>
        <taxon>Pseudomonadati</taxon>
        <taxon>Pseudomonadota</taxon>
        <taxon>Gammaproteobacteria</taxon>
        <taxon>Enterobacterales</taxon>
        <taxon>Enterobacteriaceae</taxon>
        <taxon>Salmonella</taxon>
    </lineage>
</organism>
<dbReference type="AlphaFoldDB" id="A0A5W8UZF6"/>
<comment type="caution">
    <text evidence="1">The sequence shown here is derived from an EMBL/GenBank/DDBJ whole genome shotgun (WGS) entry which is preliminary data.</text>
</comment>
<accession>A0A5W8UZF6</accession>
<sequence>INPLPFGPWLAVAGFITGWKVFFPDG</sequence>
<proteinExistence type="predicted"/>
<dbReference type="EMBL" id="AAHNMO010000135">
    <property type="protein sequence ID" value="EBY2251864.1"/>
    <property type="molecule type" value="Genomic_DNA"/>
</dbReference>
<evidence type="ECO:0000313" key="1">
    <source>
        <dbReference type="EMBL" id="EBY2251864.1"/>
    </source>
</evidence>
<feature type="non-terminal residue" evidence="1">
    <location>
        <position position="1"/>
    </location>
</feature>
<protein>
    <submittedName>
        <fullName evidence="1">Prepilin peptidase</fullName>
    </submittedName>
</protein>
<gene>
    <name evidence="1" type="ORF">DU824_23750</name>
</gene>